<accession>A0A955RH14</accession>
<dbReference type="Proteomes" id="UP000775877">
    <property type="component" value="Unassembled WGS sequence"/>
</dbReference>
<organism evidence="1 2">
    <name type="scientific">Candidatus Dojkabacteria bacterium</name>
    <dbReference type="NCBI Taxonomy" id="2099670"/>
    <lineage>
        <taxon>Bacteria</taxon>
        <taxon>Candidatus Dojkabacteria</taxon>
    </lineage>
</organism>
<protein>
    <submittedName>
        <fullName evidence="1">Uncharacterized protein</fullName>
    </submittedName>
</protein>
<evidence type="ECO:0000313" key="1">
    <source>
        <dbReference type="EMBL" id="MCA9381731.1"/>
    </source>
</evidence>
<reference evidence="1" key="1">
    <citation type="submission" date="2020-04" db="EMBL/GenBank/DDBJ databases">
        <authorList>
            <person name="Zhang T."/>
        </authorList>
    </citation>
    <scope>NUCLEOTIDE SEQUENCE</scope>
    <source>
        <strain evidence="1">HKST-UBA13</strain>
    </source>
</reference>
<comment type="caution">
    <text evidence="1">The sequence shown here is derived from an EMBL/GenBank/DDBJ whole genome shotgun (WGS) entry which is preliminary data.</text>
</comment>
<dbReference type="AlphaFoldDB" id="A0A955RH14"/>
<proteinExistence type="predicted"/>
<evidence type="ECO:0000313" key="2">
    <source>
        <dbReference type="Proteomes" id="UP000775877"/>
    </source>
</evidence>
<gene>
    <name evidence="1" type="ORF">KC678_05675</name>
</gene>
<dbReference type="EMBL" id="JAGQLJ010000172">
    <property type="protein sequence ID" value="MCA9381731.1"/>
    <property type="molecule type" value="Genomic_DNA"/>
</dbReference>
<sequence length="216" mass="24569">MNLKDIRKGDIFSESSVYVFQENVGNQYKFKHLSSGQIVTLDNKYVENLLVTADQYDKTVTVGKEDKHWTEAQIKKESSKANVGDLKQEGIRTIFENIGNEVFTVCFQKADKPLTKKRRQELIDAQAQAVVDAVEAAKTSKKSMIEAAKTAAMEIANNPVLLNEPGEERILRGYKQQFSSRDGRYNCMDIDIMETRPVNINTLLWVVVNNVKYILE</sequence>
<reference evidence="1" key="2">
    <citation type="journal article" date="2021" name="Microbiome">
        <title>Successional dynamics and alternative stable states in a saline activated sludge microbial community over 9 years.</title>
        <authorList>
            <person name="Wang Y."/>
            <person name="Ye J."/>
            <person name="Ju F."/>
            <person name="Liu L."/>
            <person name="Boyd J.A."/>
            <person name="Deng Y."/>
            <person name="Parks D.H."/>
            <person name="Jiang X."/>
            <person name="Yin X."/>
            <person name="Woodcroft B.J."/>
            <person name="Tyson G.W."/>
            <person name="Hugenholtz P."/>
            <person name="Polz M.F."/>
            <person name="Zhang T."/>
        </authorList>
    </citation>
    <scope>NUCLEOTIDE SEQUENCE</scope>
    <source>
        <strain evidence="1">HKST-UBA13</strain>
    </source>
</reference>
<name>A0A955RH14_9BACT</name>